<dbReference type="OrthoDB" id="5503043at2"/>
<dbReference type="GO" id="GO:0015679">
    <property type="term" value="P:plasma membrane copper ion transport"/>
    <property type="evidence" value="ECO:0007669"/>
    <property type="project" value="TreeGrafter"/>
</dbReference>
<sequence>MQQSRFYIMTAVLMTASAWSTGCSKSDKPSSAKSEKPAKVEAHPNEADIYRITLRPEAVKRLQISTVSAERRPMPRTRSLGGDVMIPDGKRIPVTAPLTGKLLPAGKDVQAVAGQRVAANQTLFKLTPMLPPQQEVPNAAERVQMANARATLVSSQIQAEGDMKQAAAQVEGAKIAFTRAKQLLADRAGSRRQVDEAEAALNVAMEAQKAAAERKALLDKLTLDAKTGEAQEVDIQSPHDGILQTVSARTGQVVNAGTPLFEIVDLQQMWIRVPVYAGLVGEIDETTPAAVSGLSSSSEIVSAKPIPAPPTATALSASVDLYYSVDNADSRFRPGERVTVRVPLKGETDSLVVPRAAVLRDIYGTGWVYLQSGENEFRRERVAVTFTTDDLAVLSLGPEVGTAVVVDGAAELFGTEFGAGK</sequence>
<accession>A0A1P8WAK9</accession>
<feature type="coiled-coil region" evidence="3">
    <location>
        <begin position="180"/>
        <end position="214"/>
    </location>
</feature>
<evidence type="ECO:0000256" key="2">
    <source>
        <dbReference type="ARBA" id="ARBA00022448"/>
    </source>
</evidence>
<dbReference type="NCBIfam" id="TIGR01730">
    <property type="entry name" value="RND_mfp"/>
    <property type="match status" value="1"/>
</dbReference>
<dbReference type="PROSITE" id="PS51257">
    <property type="entry name" value="PROKAR_LIPOPROTEIN"/>
    <property type="match status" value="1"/>
</dbReference>
<dbReference type="SUPFAM" id="SSF111369">
    <property type="entry name" value="HlyD-like secretion proteins"/>
    <property type="match status" value="1"/>
</dbReference>
<dbReference type="GO" id="GO:0016020">
    <property type="term" value="C:membrane"/>
    <property type="evidence" value="ECO:0007669"/>
    <property type="project" value="InterPro"/>
</dbReference>
<name>A0A1P8WAK9_9PLAN</name>
<keyword evidence="3" id="KW-0175">Coiled coil</keyword>
<dbReference type="PANTHER" id="PTHR30097">
    <property type="entry name" value="CATION EFFLUX SYSTEM PROTEIN CUSB"/>
    <property type="match status" value="1"/>
</dbReference>
<gene>
    <name evidence="5" type="ORF">Fuma_00669</name>
</gene>
<dbReference type="Gene3D" id="2.40.30.170">
    <property type="match status" value="1"/>
</dbReference>
<evidence type="ECO:0000256" key="4">
    <source>
        <dbReference type="SAM" id="MobiDB-lite"/>
    </source>
</evidence>
<dbReference type="RefSeq" id="WP_083731776.1">
    <property type="nucleotide sequence ID" value="NZ_CP017641.1"/>
</dbReference>
<evidence type="ECO:0000256" key="3">
    <source>
        <dbReference type="SAM" id="Coils"/>
    </source>
</evidence>
<dbReference type="InterPro" id="IPR051909">
    <property type="entry name" value="MFP_Cation_Efflux"/>
</dbReference>
<keyword evidence="2" id="KW-0813">Transport</keyword>
<dbReference type="InterPro" id="IPR006143">
    <property type="entry name" value="RND_pump_MFP"/>
</dbReference>
<protein>
    <submittedName>
        <fullName evidence="5">Multidrug efflux system subunit MdtA</fullName>
    </submittedName>
</protein>
<comment type="similarity">
    <text evidence="1">Belongs to the membrane fusion protein (MFP) (TC 8.A.1) family.</text>
</comment>
<dbReference type="KEGG" id="fmr:Fuma_00669"/>
<feature type="region of interest" description="Disordered" evidence="4">
    <location>
        <begin position="20"/>
        <end position="41"/>
    </location>
</feature>
<dbReference type="Gene3D" id="2.40.420.20">
    <property type="match status" value="1"/>
</dbReference>
<evidence type="ECO:0000256" key="1">
    <source>
        <dbReference type="ARBA" id="ARBA00009477"/>
    </source>
</evidence>
<dbReference type="PANTHER" id="PTHR30097:SF4">
    <property type="entry name" value="SLR6042 PROTEIN"/>
    <property type="match status" value="1"/>
</dbReference>
<evidence type="ECO:0000313" key="5">
    <source>
        <dbReference type="EMBL" id="APZ91083.1"/>
    </source>
</evidence>
<reference evidence="5 6" key="1">
    <citation type="journal article" date="2016" name="Front. Microbiol.">
        <title>Fuerstia marisgermanicae gen. nov., sp. nov., an Unusual Member of the Phylum Planctomycetes from the German Wadden Sea.</title>
        <authorList>
            <person name="Kohn T."/>
            <person name="Heuer A."/>
            <person name="Jogler M."/>
            <person name="Vollmers J."/>
            <person name="Boedeker C."/>
            <person name="Bunk B."/>
            <person name="Rast P."/>
            <person name="Borchert D."/>
            <person name="Glockner I."/>
            <person name="Freese H.M."/>
            <person name="Klenk H.P."/>
            <person name="Overmann J."/>
            <person name="Kaster A.K."/>
            <person name="Rohde M."/>
            <person name="Wiegand S."/>
            <person name="Jogler C."/>
        </authorList>
    </citation>
    <scope>NUCLEOTIDE SEQUENCE [LARGE SCALE GENOMIC DNA]</scope>
    <source>
        <strain evidence="5 6">NH11</strain>
    </source>
</reference>
<dbReference type="STRING" id="1891926.Fuma_00669"/>
<proteinExistence type="inferred from homology"/>
<evidence type="ECO:0000313" key="6">
    <source>
        <dbReference type="Proteomes" id="UP000187735"/>
    </source>
</evidence>
<dbReference type="GO" id="GO:0060003">
    <property type="term" value="P:copper ion export"/>
    <property type="evidence" value="ECO:0007669"/>
    <property type="project" value="TreeGrafter"/>
</dbReference>
<dbReference type="GO" id="GO:0022857">
    <property type="term" value="F:transmembrane transporter activity"/>
    <property type="evidence" value="ECO:0007669"/>
    <property type="project" value="InterPro"/>
</dbReference>
<dbReference type="Proteomes" id="UP000187735">
    <property type="component" value="Chromosome"/>
</dbReference>
<dbReference type="AlphaFoldDB" id="A0A1P8WAK9"/>
<feature type="compositionally biased region" description="Basic and acidic residues" evidence="4">
    <location>
        <begin position="25"/>
        <end position="41"/>
    </location>
</feature>
<organism evidence="5 6">
    <name type="scientific">Fuerstiella marisgermanici</name>
    <dbReference type="NCBI Taxonomy" id="1891926"/>
    <lineage>
        <taxon>Bacteria</taxon>
        <taxon>Pseudomonadati</taxon>
        <taxon>Planctomycetota</taxon>
        <taxon>Planctomycetia</taxon>
        <taxon>Planctomycetales</taxon>
        <taxon>Planctomycetaceae</taxon>
        <taxon>Fuerstiella</taxon>
    </lineage>
</organism>
<dbReference type="EMBL" id="CP017641">
    <property type="protein sequence ID" value="APZ91083.1"/>
    <property type="molecule type" value="Genomic_DNA"/>
</dbReference>
<keyword evidence="6" id="KW-1185">Reference proteome</keyword>
<dbReference type="GO" id="GO:0030313">
    <property type="term" value="C:cell envelope"/>
    <property type="evidence" value="ECO:0007669"/>
    <property type="project" value="TreeGrafter"/>
</dbReference>